<protein>
    <submittedName>
        <fullName evidence="2">Glycolipid transfer protein domain-containing protein 2</fullName>
    </submittedName>
</protein>
<dbReference type="EMBL" id="GDJX01010215">
    <property type="protein sequence ID" value="JAT57721.1"/>
    <property type="molecule type" value="Transcribed_RNA"/>
</dbReference>
<feature type="non-terminal residue" evidence="2">
    <location>
        <position position="139"/>
    </location>
</feature>
<proteinExistence type="predicted"/>
<organism evidence="2">
    <name type="scientific">Anthurium amnicola</name>
    <dbReference type="NCBI Taxonomy" id="1678845"/>
    <lineage>
        <taxon>Eukaryota</taxon>
        <taxon>Viridiplantae</taxon>
        <taxon>Streptophyta</taxon>
        <taxon>Embryophyta</taxon>
        <taxon>Tracheophyta</taxon>
        <taxon>Spermatophyta</taxon>
        <taxon>Magnoliopsida</taxon>
        <taxon>Liliopsida</taxon>
        <taxon>Araceae</taxon>
        <taxon>Pothoideae</taxon>
        <taxon>Potheae</taxon>
        <taxon>Anthurium</taxon>
    </lineage>
</organism>
<evidence type="ECO:0000256" key="1">
    <source>
        <dbReference type="SAM" id="MobiDB-lite"/>
    </source>
</evidence>
<feature type="non-terminal residue" evidence="2">
    <location>
        <position position="1"/>
    </location>
</feature>
<accession>A0A1D1YSV3</accession>
<feature type="compositionally biased region" description="Low complexity" evidence="1">
    <location>
        <begin position="69"/>
        <end position="89"/>
    </location>
</feature>
<dbReference type="AlphaFoldDB" id="A0A1D1YSV3"/>
<evidence type="ECO:0000313" key="2">
    <source>
        <dbReference type="EMBL" id="JAT57721.1"/>
    </source>
</evidence>
<feature type="region of interest" description="Disordered" evidence="1">
    <location>
        <begin position="26"/>
        <end position="139"/>
    </location>
</feature>
<reference evidence="2" key="1">
    <citation type="submission" date="2015-07" db="EMBL/GenBank/DDBJ databases">
        <title>Transcriptome Assembly of Anthurium amnicola.</title>
        <authorList>
            <person name="Suzuki J."/>
        </authorList>
    </citation>
    <scope>NUCLEOTIDE SEQUENCE</scope>
</reference>
<sequence>GRSSDGLSVVPPHGLPILARAVGFLPRPLPLKPSTAPAQATSPGKAGEGRRNGSEQAVPRPAESPLPIPSSLLEPPRGIRTRVPSSRPLRLPKSRRAPCSGHRPAGVRDSSPFLLRDDELIGRRGRGRRGCRGGGGRGR</sequence>
<name>A0A1D1YSV3_9ARAE</name>
<gene>
    <name evidence="2" type="primary">Gltpd2</name>
    <name evidence="2" type="ORF">g.27928</name>
</gene>